<keyword evidence="2" id="KW-1185">Reference proteome</keyword>
<proteinExistence type="predicted"/>
<organism evidence="1 2">
    <name type="scientific">Aggregatimonas sangjinii</name>
    <dbReference type="NCBI Taxonomy" id="2583587"/>
    <lineage>
        <taxon>Bacteria</taxon>
        <taxon>Pseudomonadati</taxon>
        <taxon>Bacteroidota</taxon>
        <taxon>Flavobacteriia</taxon>
        <taxon>Flavobacteriales</taxon>
        <taxon>Flavobacteriaceae</taxon>
        <taxon>Aggregatimonas</taxon>
    </lineage>
</organism>
<dbReference type="AlphaFoldDB" id="A0A5B7SVP9"/>
<dbReference type="Proteomes" id="UP000310017">
    <property type="component" value="Chromosome"/>
</dbReference>
<protein>
    <submittedName>
        <fullName evidence="1">Uncharacterized protein</fullName>
    </submittedName>
</protein>
<dbReference type="EMBL" id="CP040710">
    <property type="protein sequence ID" value="QCX01088.1"/>
    <property type="molecule type" value="Genomic_DNA"/>
</dbReference>
<dbReference type="KEGG" id="asag:FGM00_13540"/>
<evidence type="ECO:0000313" key="1">
    <source>
        <dbReference type="EMBL" id="QCX01088.1"/>
    </source>
</evidence>
<evidence type="ECO:0000313" key="2">
    <source>
        <dbReference type="Proteomes" id="UP000310017"/>
    </source>
</evidence>
<gene>
    <name evidence="1" type="ORF">FGM00_13540</name>
</gene>
<accession>A0A5B7SVP9</accession>
<reference evidence="1 2" key="1">
    <citation type="submission" date="2019-05" db="EMBL/GenBank/DDBJ databases">
        <title>Genome sequencing of F202Z8.</title>
        <authorList>
            <person name="Kwon Y.M."/>
        </authorList>
    </citation>
    <scope>NUCLEOTIDE SEQUENCE [LARGE SCALE GENOMIC DNA]</scope>
    <source>
        <strain evidence="1 2">F202Z8</strain>
    </source>
</reference>
<name>A0A5B7SVP9_9FLAO</name>
<sequence>MAFRICCRRRNGSKGIEYQVLKNIFGIFFTRLILKLPSTEHRAPSTEHRAPSTEHHAQDSYLPFHRFCKNSLIAFSRGFCPGL</sequence>